<evidence type="ECO:0000259" key="9">
    <source>
        <dbReference type="Pfam" id="PF01551"/>
    </source>
</evidence>
<evidence type="ECO:0000256" key="8">
    <source>
        <dbReference type="SAM" id="Phobius"/>
    </source>
</evidence>
<evidence type="ECO:0000256" key="6">
    <source>
        <dbReference type="ARBA" id="ARBA00023049"/>
    </source>
</evidence>
<feature type="region of interest" description="Disordered" evidence="7">
    <location>
        <begin position="75"/>
        <end position="112"/>
    </location>
</feature>
<reference evidence="10 11" key="1">
    <citation type="submission" date="2024-03" db="EMBL/GenBank/DDBJ databases">
        <title>Community enrichment and isolation of bacterial strains for fucoidan degradation.</title>
        <authorList>
            <person name="Sichert A."/>
        </authorList>
    </citation>
    <scope>NUCLEOTIDE SEQUENCE [LARGE SCALE GENOMIC DNA]</scope>
    <source>
        <strain evidence="10 11">AS62</strain>
    </source>
</reference>
<feature type="domain" description="M23ase beta-sheet core" evidence="9">
    <location>
        <begin position="513"/>
        <end position="610"/>
    </location>
</feature>
<accession>A0ABU9T965</accession>
<dbReference type="Pfam" id="PF01551">
    <property type="entry name" value="Peptidase_M23"/>
    <property type="match status" value="1"/>
</dbReference>
<evidence type="ECO:0000256" key="1">
    <source>
        <dbReference type="ARBA" id="ARBA00001947"/>
    </source>
</evidence>
<feature type="compositionally biased region" description="Polar residues" evidence="7">
    <location>
        <begin position="75"/>
        <end position="86"/>
    </location>
</feature>
<dbReference type="CDD" id="cd12797">
    <property type="entry name" value="M23_peptidase"/>
    <property type="match status" value="1"/>
</dbReference>
<organism evidence="10 11">
    <name type="scientific">Ahrensia kielensis</name>
    <dbReference type="NCBI Taxonomy" id="76980"/>
    <lineage>
        <taxon>Bacteria</taxon>
        <taxon>Pseudomonadati</taxon>
        <taxon>Pseudomonadota</taxon>
        <taxon>Alphaproteobacteria</taxon>
        <taxon>Hyphomicrobiales</taxon>
        <taxon>Ahrensiaceae</taxon>
        <taxon>Ahrensia</taxon>
    </lineage>
</organism>
<dbReference type="InterPro" id="IPR016047">
    <property type="entry name" value="M23ase_b-sheet_dom"/>
</dbReference>
<keyword evidence="6" id="KW-0482">Metalloprotease</keyword>
<proteinExistence type="predicted"/>
<evidence type="ECO:0000256" key="3">
    <source>
        <dbReference type="ARBA" id="ARBA00022723"/>
    </source>
</evidence>
<dbReference type="GO" id="GO:0016787">
    <property type="term" value="F:hydrolase activity"/>
    <property type="evidence" value="ECO:0007669"/>
    <property type="project" value="UniProtKB-KW"/>
</dbReference>
<dbReference type="RefSeq" id="WP_342848926.1">
    <property type="nucleotide sequence ID" value="NZ_JBBMQO010000007.1"/>
</dbReference>
<feature type="region of interest" description="Disordered" evidence="7">
    <location>
        <begin position="1"/>
        <end position="28"/>
    </location>
</feature>
<evidence type="ECO:0000256" key="4">
    <source>
        <dbReference type="ARBA" id="ARBA00022801"/>
    </source>
</evidence>
<evidence type="ECO:0000256" key="5">
    <source>
        <dbReference type="ARBA" id="ARBA00022833"/>
    </source>
</evidence>
<evidence type="ECO:0000313" key="11">
    <source>
        <dbReference type="Proteomes" id="UP001477870"/>
    </source>
</evidence>
<keyword evidence="3" id="KW-0479">Metal-binding</keyword>
<protein>
    <submittedName>
        <fullName evidence="10">M23 family metallopeptidase</fullName>
        <ecNumber evidence="10">3.4.24.-</ecNumber>
    </submittedName>
</protein>
<dbReference type="InterPro" id="IPR011055">
    <property type="entry name" value="Dup_hybrid_motif"/>
</dbReference>
<dbReference type="Gene3D" id="2.70.70.10">
    <property type="entry name" value="Glucose Permease (Domain IIA)"/>
    <property type="match status" value="1"/>
</dbReference>
<evidence type="ECO:0000313" key="10">
    <source>
        <dbReference type="EMBL" id="MEM5502672.1"/>
    </source>
</evidence>
<dbReference type="InterPro" id="IPR050570">
    <property type="entry name" value="Cell_wall_metabolism_enzyme"/>
</dbReference>
<keyword evidence="8" id="KW-0812">Transmembrane</keyword>
<keyword evidence="5" id="KW-0862">Zinc</keyword>
<keyword evidence="11" id="KW-1185">Reference proteome</keyword>
<comment type="caution">
    <text evidence="10">The sequence shown here is derived from an EMBL/GenBank/DDBJ whole genome shotgun (WGS) entry which is preliminary data.</text>
</comment>
<dbReference type="Proteomes" id="UP001477870">
    <property type="component" value="Unassembled WGS sequence"/>
</dbReference>
<dbReference type="EMBL" id="JBBMQO010000007">
    <property type="protein sequence ID" value="MEM5502672.1"/>
    <property type="molecule type" value="Genomic_DNA"/>
</dbReference>
<keyword evidence="8" id="KW-1133">Transmembrane helix</keyword>
<dbReference type="EC" id="3.4.24.-" evidence="10"/>
<keyword evidence="8" id="KW-0472">Membrane</keyword>
<gene>
    <name evidence="10" type="ORF">WNY59_13845</name>
</gene>
<keyword evidence="2" id="KW-0645">Protease</keyword>
<keyword evidence="4 10" id="KW-0378">Hydrolase</keyword>
<dbReference type="Gene3D" id="3.10.450.350">
    <property type="match status" value="1"/>
</dbReference>
<sequence>MSNRNNNAFKLIGDEPPIPASSRKRAPDRREISMRWLSGTFLTGLTSTVLMGVALFAALDGKQLLATPPEVISQASVQNTQPGSNAKTERLVRPGTTAANEPSDRRRMSVSTVTRVGDADVIRTKPFEYLKVALAAPHKTEKSYPAFNPLSIFAETPQIAEDNESLGSLIYGAEVETEASIRTTDFVFHEDMKQSSLTLADDEVEAIVRETAPILTDGSVEIASLYYVDPARFGVSDLALAAFDVPQGAKIVPQNVSVAAPDSEFAPERSFHEQLIVVRETRSILETMENTGYGKAAPMADALMTLLRTEEFKEGSVVRIGLQGSMLGQQIVRASLYDDNEHRLTIALNDQEQYVPAQEPFDDGIMALQQNRKSRPKPAAPNARDLPSAYDAIYQSVLAYDLPLDIAGQIIRMVAADVDFQSKIKASDHLELFYSVPEEGNSDDTKQELLFVEATFNDQTRTFYRFRGEQGDIDYYDEEGRSARQFLLRNPVPTGKFRSPYGMRRHPILKYSRMHWGVDWSAPRGTPIIAPGNGVVKKAGWSSGYGKQTLITHANGYETSYSHQSKFAKGIQAGARVRQGQVIGYIGTTGLSTGPHLHYEMRVNNKRVDPLRVRLPQGKSLSGEELARFEIERDRINDLLQRTSEGNQQIAQVAG</sequence>
<name>A0ABU9T965_9HYPH</name>
<dbReference type="PANTHER" id="PTHR21666">
    <property type="entry name" value="PEPTIDASE-RELATED"/>
    <property type="match status" value="1"/>
</dbReference>
<evidence type="ECO:0000256" key="7">
    <source>
        <dbReference type="SAM" id="MobiDB-lite"/>
    </source>
</evidence>
<dbReference type="PANTHER" id="PTHR21666:SF288">
    <property type="entry name" value="CELL DIVISION PROTEIN YTFB"/>
    <property type="match status" value="1"/>
</dbReference>
<dbReference type="SUPFAM" id="SSF51261">
    <property type="entry name" value="Duplicated hybrid motif"/>
    <property type="match status" value="1"/>
</dbReference>
<evidence type="ECO:0000256" key="2">
    <source>
        <dbReference type="ARBA" id="ARBA00022670"/>
    </source>
</evidence>
<feature type="transmembrane region" description="Helical" evidence="8">
    <location>
        <begin position="36"/>
        <end position="59"/>
    </location>
</feature>
<comment type="cofactor">
    <cofactor evidence="1">
        <name>Zn(2+)</name>
        <dbReference type="ChEBI" id="CHEBI:29105"/>
    </cofactor>
</comment>